<dbReference type="Gene3D" id="3.30.70.330">
    <property type="match status" value="1"/>
</dbReference>
<proteinExistence type="inferred from homology"/>
<organism evidence="13 14">
    <name type="scientific">Coccomyxa viridis</name>
    <dbReference type="NCBI Taxonomy" id="1274662"/>
    <lineage>
        <taxon>Eukaryota</taxon>
        <taxon>Viridiplantae</taxon>
        <taxon>Chlorophyta</taxon>
        <taxon>core chlorophytes</taxon>
        <taxon>Trebouxiophyceae</taxon>
        <taxon>Trebouxiophyceae incertae sedis</taxon>
        <taxon>Coccomyxaceae</taxon>
        <taxon>Coccomyxa</taxon>
    </lineage>
</organism>
<dbReference type="EMBL" id="CAXHTA020000002">
    <property type="protein sequence ID" value="CAL5219311.1"/>
    <property type="molecule type" value="Genomic_DNA"/>
</dbReference>
<gene>
    <name evidence="13" type="primary">g1119</name>
    <name evidence="13" type="ORF">VP750_LOCUS970</name>
</gene>
<sequence>MAYNPDTMSFEEPSTDMVYVSGLPSNTTEEDIAAHFGSIGLLKEDKKKNKPKIWLYRDKGTNQLKGDGTVTYQDPFSAASAVQWFNGKEFKGSTITVSLAEKPSTDRWANAGGGGGGGGRYGGGGRDRGGGGGGYGGGGGDRYGGGGGGRDRGGGGGYGGGGGSYGGGGGGRDYGGDRGGGRSSYGGGGGGAGGGYDRDRSRDGAMGGGGGGGAYNGGGGYNSAPPPAYAPPPAQAPAYDPYASAGGGYDPYAAEAPQQAAYGAPQQYGGAEYGASAPTPAPAPAPAAAYGGQGPPPSAERGGPPVPKEQREGDWTCTCGNTNFSWRGTCNRCKAPKPGGGGGAGAGRGGGGRGRGRDSAGPPGGGRGPTAAAPQGPPGMFAPGDWTCSGCGNTNWARRNTCNMCNTPKPGTVDVNREGTAGGFKELDEAEIEEARKRRQKNDDAEMYDEFGRLKKQFRGGDADRKAREEAALARLRGTSGSGGDYKRDRSRSPSGRSRR</sequence>
<reference evidence="13 14" key="1">
    <citation type="submission" date="2024-06" db="EMBL/GenBank/DDBJ databases">
        <authorList>
            <person name="Kraege A."/>
            <person name="Thomma B."/>
        </authorList>
    </citation>
    <scope>NUCLEOTIDE SEQUENCE [LARGE SCALE GENOMIC DNA]</scope>
</reference>
<evidence type="ECO:0000256" key="2">
    <source>
        <dbReference type="ARBA" id="ARBA00008448"/>
    </source>
</evidence>
<evidence type="ECO:0000256" key="6">
    <source>
        <dbReference type="ARBA" id="ARBA00022884"/>
    </source>
</evidence>
<comment type="similarity">
    <text evidence="2">Belongs to the RRM TET family.</text>
</comment>
<evidence type="ECO:0000256" key="4">
    <source>
        <dbReference type="ARBA" id="ARBA00022771"/>
    </source>
</evidence>
<dbReference type="Pfam" id="PF00641">
    <property type="entry name" value="Zn_ribbon_RanBP"/>
    <property type="match status" value="2"/>
</dbReference>
<evidence type="ECO:0000259" key="12">
    <source>
        <dbReference type="PROSITE" id="PS50199"/>
    </source>
</evidence>
<dbReference type="PROSITE" id="PS50199">
    <property type="entry name" value="ZF_RANBP2_2"/>
    <property type="match status" value="2"/>
</dbReference>
<feature type="domain" description="RanBP2-type" evidence="12">
    <location>
        <begin position="311"/>
        <end position="339"/>
    </location>
</feature>
<dbReference type="SUPFAM" id="SSF90209">
    <property type="entry name" value="Ran binding protein zinc finger-like"/>
    <property type="match status" value="2"/>
</dbReference>
<feature type="compositionally biased region" description="Gly residues" evidence="10">
    <location>
        <begin position="111"/>
        <end position="125"/>
    </location>
</feature>
<feature type="region of interest" description="Disordered" evidence="10">
    <location>
        <begin position="268"/>
        <end position="318"/>
    </location>
</feature>
<feature type="region of interest" description="Disordered" evidence="10">
    <location>
        <begin position="458"/>
        <end position="500"/>
    </location>
</feature>
<feature type="domain" description="RRM" evidence="11">
    <location>
        <begin position="16"/>
        <end position="102"/>
    </location>
</feature>
<feature type="compositionally biased region" description="Gly residues" evidence="10">
    <location>
        <begin position="205"/>
        <end position="221"/>
    </location>
</feature>
<dbReference type="PROSITE" id="PS01358">
    <property type="entry name" value="ZF_RANBP2_1"/>
    <property type="match status" value="1"/>
</dbReference>
<feature type="compositionally biased region" description="Gly residues" evidence="10">
    <location>
        <begin position="181"/>
        <end position="195"/>
    </location>
</feature>
<keyword evidence="3" id="KW-0479">Metal-binding</keyword>
<dbReference type="InterPro" id="IPR034870">
    <property type="entry name" value="TET_fam"/>
</dbReference>
<evidence type="ECO:0000256" key="7">
    <source>
        <dbReference type="ARBA" id="ARBA00023242"/>
    </source>
</evidence>
<dbReference type="SMART" id="SM00547">
    <property type="entry name" value="ZnF_RBZ"/>
    <property type="match status" value="2"/>
</dbReference>
<evidence type="ECO:0000256" key="3">
    <source>
        <dbReference type="ARBA" id="ARBA00022723"/>
    </source>
</evidence>
<dbReference type="Gene3D" id="4.10.1060.10">
    <property type="entry name" value="Zinc finger, RanBP2-type"/>
    <property type="match status" value="2"/>
</dbReference>
<feature type="region of interest" description="Disordered" evidence="10">
    <location>
        <begin position="330"/>
        <end position="382"/>
    </location>
</feature>
<keyword evidence="7" id="KW-0539">Nucleus</keyword>
<feature type="domain" description="RanBP2-type" evidence="12">
    <location>
        <begin position="382"/>
        <end position="411"/>
    </location>
</feature>
<dbReference type="InterPro" id="IPR035979">
    <property type="entry name" value="RBD_domain_sf"/>
</dbReference>
<dbReference type="CDD" id="cd12534">
    <property type="entry name" value="RRM_SARFH"/>
    <property type="match status" value="1"/>
</dbReference>
<feature type="compositionally biased region" description="Low complexity" evidence="10">
    <location>
        <begin position="268"/>
        <end position="278"/>
    </location>
</feature>
<dbReference type="Proteomes" id="UP001497392">
    <property type="component" value="Unassembled WGS sequence"/>
</dbReference>
<dbReference type="InterPro" id="IPR000504">
    <property type="entry name" value="RRM_dom"/>
</dbReference>
<keyword evidence="5" id="KW-0862">Zinc</keyword>
<feature type="compositionally biased region" description="Gly residues" evidence="10">
    <location>
        <begin position="142"/>
        <end position="173"/>
    </location>
</feature>
<evidence type="ECO:0000313" key="13">
    <source>
        <dbReference type="EMBL" id="CAL5219311.1"/>
    </source>
</evidence>
<dbReference type="InterPro" id="IPR012677">
    <property type="entry name" value="Nucleotide-bd_a/b_plait_sf"/>
</dbReference>
<evidence type="ECO:0000256" key="10">
    <source>
        <dbReference type="SAM" id="MobiDB-lite"/>
    </source>
</evidence>
<comment type="subcellular location">
    <subcellularLocation>
        <location evidence="1">Nucleus</location>
    </subcellularLocation>
</comment>
<comment type="caution">
    <text evidence="13">The sequence shown here is derived from an EMBL/GenBank/DDBJ whole genome shotgun (WGS) entry which is preliminary data.</text>
</comment>
<dbReference type="InterPro" id="IPR001876">
    <property type="entry name" value="Znf_RanBP2"/>
</dbReference>
<dbReference type="InterPro" id="IPR036443">
    <property type="entry name" value="Znf_RanBP2_sf"/>
</dbReference>
<evidence type="ECO:0000259" key="11">
    <source>
        <dbReference type="PROSITE" id="PS50102"/>
    </source>
</evidence>
<dbReference type="PROSITE" id="PS50102">
    <property type="entry name" value="RRM"/>
    <property type="match status" value="1"/>
</dbReference>
<feature type="compositionally biased region" description="Gly residues" evidence="10">
    <location>
        <begin position="338"/>
        <end position="353"/>
    </location>
</feature>
<evidence type="ECO:0000256" key="1">
    <source>
        <dbReference type="ARBA" id="ARBA00004123"/>
    </source>
</evidence>
<accession>A0ABP1FIY1</accession>
<evidence type="ECO:0000256" key="8">
    <source>
        <dbReference type="PROSITE-ProRule" id="PRU00176"/>
    </source>
</evidence>
<dbReference type="PANTHER" id="PTHR23238">
    <property type="entry name" value="RNA BINDING PROTEIN"/>
    <property type="match status" value="1"/>
</dbReference>
<evidence type="ECO:0000256" key="9">
    <source>
        <dbReference type="PROSITE-ProRule" id="PRU00322"/>
    </source>
</evidence>
<dbReference type="SMART" id="SM00360">
    <property type="entry name" value="RRM"/>
    <property type="match status" value="1"/>
</dbReference>
<dbReference type="SUPFAM" id="SSF54928">
    <property type="entry name" value="RNA-binding domain, RBD"/>
    <property type="match status" value="1"/>
</dbReference>
<feature type="region of interest" description="Disordered" evidence="10">
    <location>
        <begin position="105"/>
        <end position="125"/>
    </location>
</feature>
<evidence type="ECO:0000313" key="14">
    <source>
        <dbReference type="Proteomes" id="UP001497392"/>
    </source>
</evidence>
<keyword evidence="14" id="KW-1185">Reference proteome</keyword>
<name>A0ABP1FIY1_9CHLO</name>
<keyword evidence="4 9" id="KW-0863">Zinc-finger</keyword>
<feature type="region of interest" description="Disordered" evidence="10">
    <location>
        <begin position="142"/>
        <end position="253"/>
    </location>
</feature>
<protein>
    <submittedName>
        <fullName evidence="13">G1119 protein</fullName>
    </submittedName>
</protein>
<dbReference type="Pfam" id="PF00076">
    <property type="entry name" value="RRM_1"/>
    <property type="match status" value="1"/>
</dbReference>
<keyword evidence="6 8" id="KW-0694">RNA-binding</keyword>
<evidence type="ECO:0000256" key="5">
    <source>
        <dbReference type="ARBA" id="ARBA00022833"/>
    </source>
</evidence>
<feature type="compositionally biased region" description="Pro residues" evidence="10">
    <location>
        <begin position="224"/>
        <end position="235"/>
    </location>
</feature>
<feature type="compositionally biased region" description="Basic and acidic residues" evidence="10">
    <location>
        <begin position="459"/>
        <end position="472"/>
    </location>
</feature>